<dbReference type="InterPro" id="IPR035979">
    <property type="entry name" value="RBD_domain_sf"/>
</dbReference>
<evidence type="ECO:0000313" key="4">
    <source>
        <dbReference type="Proteomes" id="UP001470230"/>
    </source>
</evidence>
<proteinExistence type="predicted"/>
<dbReference type="EMBL" id="JAPFFF010000006">
    <property type="protein sequence ID" value="KAK8887416.1"/>
    <property type="molecule type" value="Genomic_DNA"/>
</dbReference>
<dbReference type="SUPFAM" id="SSF54928">
    <property type="entry name" value="RNA-binding domain, RBD"/>
    <property type="match status" value="1"/>
</dbReference>
<name>A0ABR2K957_9EUKA</name>
<dbReference type="Gene3D" id="3.30.70.330">
    <property type="match status" value="1"/>
</dbReference>
<gene>
    <name evidence="3" type="ORF">M9Y10_038456</name>
</gene>
<evidence type="ECO:0000259" key="2">
    <source>
        <dbReference type="PROSITE" id="PS50102"/>
    </source>
</evidence>
<evidence type="ECO:0000256" key="1">
    <source>
        <dbReference type="PROSITE-ProRule" id="PRU00176"/>
    </source>
</evidence>
<dbReference type="Proteomes" id="UP001470230">
    <property type="component" value="Unassembled WGS sequence"/>
</dbReference>
<comment type="caution">
    <text evidence="3">The sequence shown here is derived from an EMBL/GenBank/DDBJ whole genome shotgun (WGS) entry which is preliminary data.</text>
</comment>
<dbReference type="SMART" id="SM00360">
    <property type="entry name" value="RRM"/>
    <property type="match status" value="1"/>
</dbReference>
<evidence type="ECO:0000313" key="3">
    <source>
        <dbReference type="EMBL" id="KAK8887416.1"/>
    </source>
</evidence>
<dbReference type="InterPro" id="IPR000504">
    <property type="entry name" value="RRM_dom"/>
</dbReference>
<keyword evidence="4" id="KW-1185">Reference proteome</keyword>
<sequence length="293" mass="33635">MSQTINMNDSQDVNQKFSRQANDNDNNDIFGYLIALIFDPPEQGFASYEVYNFIEETLKVELEDLSVFRNAQGNPLGVVVAQMTDECSLSRLSRIAGREFKGSAVSVRLFTSQTSFQKFIFAQSHSRLQNIILNYDESVPLVYVNNFPNYSDDKIGEFFSKCGAITSFKKVPLKDRFYFIIQYSTTEEARKAYHMFSDYRINGDILKTALLYKSAAERTFAVHHCQDKKWLEAEVTNFGQIDEIKVGQDGIIYIMMMSIESSKAACLLLNKEFNNGIQITTNFVDYEYFKRAV</sequence>
<protein>
    <recommendedName>
        <fullName evidence="2">RRM domain-containing protein</fullName>
    </recommendedName>
</protein>
<organism evidence="3 4">
    <name type="scientific">Tritrichomonas musculus</name>
    <dbReference type="NCBI Taxonomy" id="1915356"/>
    <lineage>
        <taxon>Eukaryota</taxon>
        <taxon>Metamonada</taxon>
        <taxon>Parabasalia</taxon>
        <taxon>Tritrichomonadida</taxon>
        <taxon>Tritrichomonadidae</taxon>
        <taxon>Tritrichomonas</taxon>
    </lineage>
</organism>
<reference evidence="3 4" key="1">
    <citation type="submission" date="2024-04" db="EMBL/GenBank/DDBJ databases">
        <title>Tritrichomonas musculus Genome.</title>
        <authorList>
            <person name="Alves-Ferreira E."/>
            <person name="Grigg M."/>
            <person name="Lorenzi H."/>
            <person name="Galac M."/>
        </authorList>
    </citation>
    <scope>NUCLEOTIDE SEQUENCE [LARGE SCALE GENOMIC DNA]</scope>
    <source>
        <strain evidence="3 4">EAF2021</strain>
    </source>
</reference>
<dbReference type="Pfam" id="PF00076">
    <property type="entry name" value="RRM_1"/>
    <property type="match status" value="1"/>
</dbReference>
<accession>A0ABR2K957</accession>
<dbReference type="PROSITE" id="PS50102">
    <property type="entry name" value="RRM"/>
    <property type="match status" value="1"/>
</dbReference>
<feature type="domain" description="RRM" evidence="2">
    <location>
        <begin position="140"/>
        <end position="213"/>
    </location>
</feature>
<dbReference type="InterPro" id="IPR012677">
    <property type="entry name" value="Nucleotide-bd_a/b_plait_sf"/>
</dbReference>
<dbReference type="CDD" id="cd00590">
    <property type="entry name" value="RRM_SF"/>
    <property type="match status" value="1"/>
</dbReference>
<keyword evidence="1" id="KW-0694">RNA-binding</keyword>